<dbReference type="AlphaFoldDB" id="A0A835GB46"/>
<keyword evidence="2" id="KW-1185">Reference proteome</keyword>
<organism evidence="1 2">
    <name type="scientific">Spodoptera exigua</name>
    <name type="common">Beet armyworm</name>
    <name type="synonym">Noctua fulgens</name>
    <dbReference type="NCBI Taxonomy" id="7107"/>
    <lineage>
        <taxon>Eukaryota</taxon>
        <taxon>Metazoa</taxon>
        <taxon>Ecdysozoa</taxon>
        <taxon>Arthropoda</taxon>
        <taxon>Hexapoda</taxon>
        <taxon>Insecta</taxon>
        <taxon>Pterygota</taxon>
        <taxon>Neoptera</taxon>
        <taxon>Endopterygota</taxon>
        <taxon>Lepidoptera</taxon>
        <taxon>Glossata</taxon>
        <taxon>Ditrysia</taxon>
        <taxon>Noctuoidea</taxon>
        <taxon>Noctuidae</taxon>
        <taxon>Amphipyrinae</taxon>
        <taxon>Spodoptera</taxon>
    </lineage>
</organism>
<protein>
    <submittedName>
        <fullName evidence="1">Uncharacterized protein</fullName>
    </submittedName>
</protein>
<accession>A0A835GB46</accession>
<name>A0A835GB46_SPOEX</name>
<dbReference type="EMBL" id="JACKWZ010000265">
    <property type="protein sequence ID" value="KAF9410396.1"/>
    <property type="molecule type" value="Genomic_DNA"/>
</dbReference>
<comment type="caution">
    <text evidence="1">The sequence shown here is derived from an EMBL/GenBank/DDBJ whole genome shotgun (WGS) entry which is preliminary data.</text>
</comment>
<dbReference type="Proteomes" id="UP000648187">
    <property type="component" value="Unassembled WGS sequence"/>
</dbReference>
<reference evidence="1" key="1">
    <citation type="submission" date="2020-08" db="EMBL/GenBank/DDBJ databases">
        <title>Spodoptera exigua strain:BAW_Kor-Di-RS1 Genome sequencing and assembly.</title>
        <authorList>
            <person name="Kim J."/>
            <person name="Nam H.Y."/>
            <person name="Kwon M."/>
            <person name="Choi J.H."/>
            <person name="Cho S.R."/>
            <person name="Kim G.-H."/>
        </authorList>
    </citation>
    <scope>NUCLEOTIDE SEQUENCE</scope>
    <source>
        <strain evidence="1">BAW_Kor-Di-RS1</strain>
        <tissue evidence="1">Whole-body</tissue>
    </source>
</reference>
<evidence type="ECO:0000313" key="1">
    <source>
        <dbReference type="EMBL" id="KAF9410396.1"/>
    </source>
</evidence>
<proteinExistence type="predicted"/>
<evidence type="ECO:0000313" key="2">
    <source>
        <dbReference type="Proteomes" id="UP000648187"/>
    </source>
</evidence>
<gene>
    <name evidence="1" type="ORF">HW555_010522</name>
</gene>
<sequence>MIQLPKSKPDPKDANLCKCRPVCKNRRRNWKGEVQNTSAELLLERKPLPLCYKRWPTKVFPNSPCPLFARTRGVYVKERGVEHVPHVVRICQAPIDKEVDTPYLRYAQMARDMGALDAIQACCSFCQCGVGCPCTSRDYVPQDAEQMARCRSDMCKFDARVKADHQSMRIMYDKI</sequence>